<feature type="compositionally biased region" description="Basic and acidic residues" evidence="18">
    <location>
        <begin position="79"/>
        <end position="98"/>
    </location>
</feature>
<keyword evidence="15" id="KW-0651">Protein splicing</keyword>
<keyword evidence="6" id="KW-0645">Protease</keyword>
<dbReference type="SUPFAM" id="SSF140990">
    <property type="entry name" value="FtsH protease domain-like"/>
    <property type="match status" value="1"/>
</dbReference>
<dbReference type="GO" id="GO:0008270">
    <property type="term" value="F:zinc ion binding"/>
    <property type="evidence" value="ECO:0007669"/>
    <property type="project" value="InterPro"/>
</dbReference>
<feature type="domain" description="AAA+ ATPase" evidence="20">
    <location>
        <begin position="387"/>
        <end position="881"/>
    </location>
</feature>
<evidence type="ECO:0000256" key="4">
    <source>
        <dbReference type="ARBA" id="ARBA00010044"/>
    </source>
</evidence>
<dbReference type="SUPFAM" id="SSF52540">
    <property type="entry name" value="P-loop containing nucleoside triphosphate hydrolases"/>
    <property type="match status" value="1"/>
</dbReference>
<evidence type="ECO:0000256" key="9">
    <source>
        <dbReference type="ARBA" id="ARBA00022741"/>
    </source>
</evidence>
<evidence type="ECO:0000256" key="8">
    <source>
        <dbReference type="ARBA" id="ARBA00022723"/>
    </source>
</evidence>
<dbReference type="Pfam" id="PF06480">
    <property type="entry name" value="FtsH_ext"/>
    <property type="match status" value="1"/>
</dbReference>
<dbReference type="GO" id="GO:0030163">
    <property type="term" value="P:protein catabolic process"/>
    <property type="evidence" value="ECO:0007669"/>
    <property type="project" value="UniProtKB-ARBA"/>
</dbReference>
<dbReference type="GO" id="GO:0005524">
    <property type="term" value="F:ATP binding"/>
    <property type="evidence" value="ECO:0007669"/>
    <property type="project" value="UniProtKB-KW"/>
</dbReference>
<comment type="caution">
    <text evidence="21">The sequence shown here is derived from an EMBL/GenBank/DDBJ whole genome shotgun (WGS) entry which is preliminary data.</text>
</comment>
<dbReference type="InterPro" id="IPR003593">
    <property type="entry name" value="AAA+_ATPase"/>
</dbReference>
<dbReference type="SMART" id="SM00306">
    <property type="entry name" value="HintN"/>
    <property type="match status" value="1"/>
</dbReference>
<feature type="compositionally biased region" description="Basic and acidic residues" evidence="18">
    <location>
        <begin position="1189"/>
        <end position="1200"/>
    </location>
</feature>
<keyword evidence="10" id="KW-0378">Hydrolase</keyword>
<dbReference type="Gene3D" id="1.20.58.760">
    <property type="entry name" value="Peptidase M41"/>
    <property type="match status" value="1"/>
</dbReference>
<evidence type="ECO:0000256" key="11">
    <source>
        <dbReference type="ARBA" id="ARBA00022813"/>
    </source>
</evidence>
<keyword evidence="12" id="KW-0862">Zinc</keyword>
<evidence type="ECO:0000313" key="22">
    <source>
        <dbReference type="Proteomes" id="UP001150538"/>
    </source>
</evidence>
<dbReference type="GO" id="GO:0016887">
    <property type="term" value="F:ATP hydrolysis activity"/>
    <property type="evidence" value="ECO:0007669"/>
    <property type="project" value="InterPro"/>
</dbReference>
<dbReference type="PROSITE" id="PS50817">
    <property type="entry name" value="INTEIN_N_TER"/>
    <property type="match status" value="1"/>
</dbReference>
<keyword evidence="11" id="KW-0068">Autocatalytic cleavage</keyword>
<feature type="domain" description="Hint" evidence="19">
    <location>
        <begin position="432"/>
        <end position="558"/>
    </location>
</feature>
<keyword evidence="7" id="KW-0812">Transmembrane</keyword>
<keyword evidence="17" id="KW-0472">Membrane</keyword>
<accession>A0A9W8A6C5</accession>
<evidence type="ECO:0000256" key="2">
    <source>
        <dbReference type="ARBA" id="ARBA00004173"/>
    </source>
</evidence>
<dbReference type="SMART" id="SM00382">
    <property type="entry name" value="AAA"/>
    <property type="match status" value="1"/>
</dbReference>
<keyword evidence="22" id="KW-1185">Reference proteome</keyword>
<dbReference type="AlphaFoldDB" id="A0A9W8A6C5"/>
<dbReference type="InterPro" id="IPR027417">
    <property type="entry name" value="P-loop_NTPase"/>
</dbReference>
<dbReference type="PANTHER" id="PTHR43655:SF2">
    <property type="entry name" value="AFG3 LIKE MATRIX AAA PEPTIDASE SUBUNIT 2, ISOFORM A"/>
    <property type="match status" value="1"/>
</dbReference>
<gene>
    <name evidence="21" type="primary">AFG3</name>
    <name evidence="21" type="ORF">H4219_001601</name>
</gene>
<feature type="compositionally biased region" description="Basic and acidic residues" evidence="18">
    <location>
        <begin position="107"/>
        <end position="164"/>
    </location>
</feature>
<evidence type="ECO:0000259" key="19">
    <source>
        <dbReference type="SMART" id="SM00306"/>
    </source>
</evidence>
<evidence type="ECO:0000256" key="3">
    <source>
        <dbReference type="ARBA" id="ARBA00004370"/>
    </source>
</evidence>
<dbReference type="PANTHER" id="PTHR43655">
    <property type="entry name" value="ATP-DEPENDENT PROTEASE"/>
    <property type="match status" value="1"/>
</dbReference>
<evidence type="ECO:0000256" key="16">
    <source>
        <dbReference type="ARBA" id="ARBA00023049"/>
    </source>
</evidence>
<comment type="similarity">
    <text evidence="4">In the C-terminal section; belongs to the peptidase M41 family.</text>
</comment>
<evidence type="ECO:0000256" key="12">
    <source>
        <dbReference type="ARBA" id="ARBA00022833"/>
    </source>
</evidence>
<name>A0A9W8A6C5_9FUNG</name>
<dbReference type="InterPro" id="IPR003587">
    <property type="entry name" value="Hint_dom_N"/>
</dbReference>
<dbReference type="InterPro" id="IPR037219">
    <property type="entry name" value="Peptidase_M41-like"/>
</dbReference>
<dbReference type="FunFam" id="1.20.58.760:FF:000003">
    <property type="entry name" value="AFG3-like AAA ATPase 2"/>
    <property type="match status" value="1"/>
</dbReference>
<comment type="cofactor">
    <cofactor evidence="1">
        <name>Zn(2+)</name>
        <dbReference type="ChEBI" id="CHEBI:29105"/>
    </cofactor>
</comment>
<dbReference type="Pfam" id="PF00004">
    <property type="entry name" value="AAA"/>
    <property type="match status" value="2"/>
</dbReference>
<evidence type="ECO:0000259" key="20">
    <source>
        <dbReference type="SMART" id="SM00382"/>
    </source>
</evidence>
<dbReference type="GO" id="GO:0034982">
    <property type="term" value="P:mitochondrial protein processing"/>
    <property type="evidence" value="ECO:0007669"/>
    <property type="project" value="TreeGrafter"/>
</dbReference>
<dbReference type="Gene3D" id="2.170.16.10">
    <property type="entry name" value="Hedgehog/Intein (Hint) domain"/>
    <property type="match status" value="1"/>
</dbReference>
<dbReference type="InterPro" id="IPR036844">
    <property type="entry name" value="Hint_dom_sf"/>
</dbReference>
<dbReference type="CDD" id="cd00081">
    <property type="entry name" value="Hint"/>
    <property type="match status" value="1"/>
</dbReference>
<dbReference type="Gene3D" id="3.40.50.300">
    <property type="entry name" value="P-loop containing nucleotide triphosphate hydrolases"/>
    <property type="match status" value="2"/>
</dbReference>
<dbReference type="FunFam" id="1.10.8.60:FF:000019">
    <property type="entry name" value="AFG3-like AAA ATPase 2"/>
    <property type="match status" value="1"/>
</dbReference>
<dbReference type="EMBL" id="JANBPU010000018">
    <property type="protein sequence ID" value="KAJ1920072.1"/>
    <property type="molecule type" value="Genomic_DNA"/>
</dbReference>
<keyword evidence="16" id="KW-0482">Metalloprotease</keyword>
<keyword evidence="14" id="KW-1133">Transmembrane helix</keyword>
<proteinExistence type="inferred from homology"/>
<organism evidence="21 22">
    <name type="scientific">Mycoemilia scoparia</name>
    <dbReference type="NCBI Taxonomy" id="417184"/>
    <lineage>
        <taxon>Eukaryota</taxon>
        <taxon>Fungi</taxon>
        <taxon>Fungi incertae sedis</taxon>
        <taxon>Zoopagomycota</taxon>
        <taxon>Kickxellomycotina</taxon>
        <taxon>Kickxellomycetes</taxon>
        <taxon>Kickxellales</taxon>
        <taxon>Kickxellaceae</taxon>
        <taxon>Mycoemilia</taxon>
    </lineage>
</organism>
<dbReference type="OrthoDB" id="1413014at2759"/>
<feature type="region of interest" description="Disordered" evidence="18">
    <location>
        <begin position="76"/>
        <end position="164"/>
    </location>
</feature>
<dbReference type="InterPro" id="IPR050928">
    <property type="entry name" value="ATP-dep_Zn_Metalloprotease"/>
</dbReference>
<dbReference type="GO" id="GO:0004222">
    <property type="term" value="F:metalloendopeptidase activity"/>
    <property type="evidence" value="ECO:0007669"/>
    <property type="project" value="InterPro"/>
</dbReference>
<dbReference type="Gene3D" id="3.10.28.10">
    <property type="entry name" value="Homing endonucleases"/>
    <property type="match status" value="1"/>
</dbReference>
<evidence type="ECO:0000256" key="17">
    <source>
        <dbReference type="ARBA" id="ARBA00023136"/>
    </source>
</evidence>
<dbReference type="InterPro" id="IPR006141">
    <property type="entry name" value="Intein_N"/>
</dbReference>
<dbReference type="GO" id="GO:0016539">
    <property type="term" value="P:intein-mediated protein splicing"/>
    <property type="evidence" value="ECO:0007669"/>
    <property type="project" value="InterPro"/>
</dbReference>
<dbReference type="Pfam" id="PF01434">
    <property type="entry name" value="Peptidase_M41"/>
    <property type="match status" value="1"/>
</dbReference>
<evidence type="ECO:0000256" key="10">
    <source>
        <dbReference type="ARBA" id="ARBA00022801"/>
    </source>
</evidence>
<dbReference type="PROSITE" id="PS00674">
    <property type="entry name" value="AAA"/>
    <property type="match status" value="1"/>
</dbReference>
<feature type="compositionally biased region" description="Polar residues" evidence="18">
    <location>
        <begin position="1165"/>
        <end position="1177"/>
    </location>
</feature>
<dbReference type="InterPro" id="IPR027434">
    <property type="entry name" value="Homing_endonucl"/>
</dbReference>
<dbReference type="GO" id="GO:0004176">
    <property type="term" value="F:ATP-dependent peptidase activity"/>
    <property type="evidence" value="ECO:0007669"/>
    <property type="project" value="InterPro"/>
</dbReference>
<dbReference type="Proteomes" id="UP001150538">
    <property type="component" value="Unassembled WGS sequence"/>
</dbReference>
<evidence type="ECO:0000256" key="13">
    <source>
        <dbReference type="ARBA" id="ARBA00022840"/>
    </source>
</evidence>
<dbReference type="InterPro" id="IPR041569">
    <property type="entry name" value="AAA_lid_3"/>
</dbReference>
<dbReference type="InterPro" id="IPR000642">
    <property type="entry name" value="Peptidase_M41"/>
</dbReference>
<evidence type="ECO:0000256" key="18">
    <source>
        <dbReference type="SAM" id="MobiDB-lite"/>
    </source>
</evidence>
<dbReference type="InterPro" id="IPR003959">
    <property type="entry name" value="ATPase_AAA_core"/>
</dbReference>
<dbReference type="InterPro" id="IPR003960">
    <property type="entry name" value="ATPase_AAA_CS"/>
</dbReference>
<dbReference type="Gene3D" id="3.40.1690.20">
    <property type="match status" value="1"/>
</dbReference>
<keyword evidence="13" id="KW-0067">ATP-binding</keyword>
<evidence type="ECO:0000256" key="15">
    <source>
        <dbReference type="ARBA" id="ARBA00023000"/>
    </source>
</evidence>
<feature type="region of interest" description="Disordered" evidence="18">
    <location>
        <begin position="1162"/>
        <end position="1200"/>
    </location>
</feature>
<evidence type="ECO:0000256" key="1">
    <source>
        <dbReference type="ARBA" id="ARBA00001947"/>
    </source>
</evidence>
<evidence type="ECO:0000256" key="5">
    <source>
        <dbReference type="ARBA" id="ARBA00010550"/>
    </source>
</evidence>
<dbReference type="Gene3D" id="1.10.8.60">
    <property type="match status" value="1"/>
</dbReference>
<keyword evidence="8" id="KW-0479">Metal-binding</keyword>
<comment type="subcellular location">
    <subcellularLocation>
        <location evidence="3">Membrane</location>
    </subcellularLocation>
    <subcellularLocation>
        <location evidence="2">Mitochondrion</location>
    </subcellularLocation>
</comment>
<dbReference type="GO" id="GO:0005745">
    <property type="term" value="C:m-AAA complex"/>
    <property type="evidence" value="ECO:0007669"/>
    <property type="project" value="TreeGrafter"/>
</dbReference>
<dbReference type="InterPro" id="IPR011546">
    <property type="entry name" value="Pept_M41_FtsH_extracell"/>
</dbReference>
<evidence type="ECO:0000313" key="21">
    <source>
        <dbReference type="EMBL" id="KAJ1920072.1"/>
    </source>
</evidence>
<comment type="similarity">
    <text evidence="5">In the N-terminal section; belongs to the AAA ATPase family.</text>
</comment>
<dbReference type="Pfam" id="PF17862">
    <property type="entry name" value="AAA_lid_3"/>
    <property type="match status" value="1"/>
</dbReference>
<dbReference type="SUPFAM" id="SSF51294">
    <property type="entry name" value="Hedgehog/intein (Hint) domain"/>
    <property type="match status" value="1"/>
</dbReference>
<evidence type="ECO:0000256" key="7">
    <source>
        <dbReference type="ARBA" id="ARBA00022692"/>
    </source>
</evidence>
<evidence type="ECO:0000256" key="6">
    <source>
        <dbReference type="ARBA" id="ARBA00022670"/>
    </source>
</evidence>
<keyword evidence="9" id="KW-0547">Nucleotide-binding</keyword>
<reference evidence="21" key="1">
    <citation type="submission" date="2022-07" db="EMBL/GenBank/DDBJ databases">
        <title>Phylogenomic reconstructions and comparative analyses of Kickxellomycotina fungi.</title>
        <authorList>
            <person name="Reynolds N.K."/>
            <person name="Stajich J.E."/>
            <person name="Barry K."/>
            <person name="Grigoriev I.V."/>
            <person name="Crous P."/>
            <person name="Smith M.E."/>
        </authorList>
    </citation>
    <scope>NUCLEOTIDE SEQUENCE</scope>
    <source>
        <strain evidence="21">NBRC 100468</strain>
    </source>
</reference>
<evidence type="ECO:0000256" key="14">
    <source>
        <dbReference type="ARBA" id="ARBA00022989"/>
    </source>
</evidence>
<sequence>MLRQFSVNKGLSYGRQSRALKLLHKCDSRSEFFRACPRLPNTTHAYSTIRQPKAAFDKGSIQTRIIPIATHTRIRLYSTKKDKSPEENDTDKPEDTKNKQVPIGFEHFFDGGKKQSEKDVKGTKDTEPKSSEEKNKKAAEGDEGKEKNTKKEEKRARSKEDANKNKSDLADFMKMNNSNSYIPWIVAALLFYQLSILNSSEESREITWQEFCKNYLNKGYVERLAVVNRTKVRAYLLSPSAGNGEVRSAGFRSGQTVMFSIGSVDSFERQLIDAQNELGIPSSERIPVTYQDEVSMGATLLHFAPTLLLIGAFIWMSRRAGGGAGGAGSGGGIFGVGKSRAKLYNKETDIQIKFKDVAGCDEAKEEIMEFVKFLKEPEVYERLGAKIPKGAILSGPPGTGKTLLAKATAGEAGVPFFSVSGSEFVEMFVGVGASITGDTMVLVRDENGTRLTEIGPYIDSFYPQGKEGYPIHVNGVKTLGYDKTVSGNSKTSDLTGSSWKNVRAVYRHKVDEIYEIHYKGGGVVRTTGDHSVFIRQNNGIIAIPTSEMQVGDVLVNLPYRSQPGNKHPASIHKFSTDDETAIINFGSNDNVAVTPDLTFVIACLTNGPEFTTTKAGLVDRFVAALDTIFSCNPSTVKNEDGSISVTCTESRVLDFISRHTCNSDSGLKLPEYIWSSPVEHLHAYIQGTMVSNKYTVSGETTIITVPEKSLSEEISWLCSIHGFDARPMPFNVESNTWQVSCIFDGSESEMPTVEKIIRKDFEGYVYDFCGCDNEAFFGGRQPLLLHNSRVRDLFATAKKNAPCIIFVDEIDAIGKARGRGGQLGGNDERESTLNQLLVEMDGFSSREHVVILAGTNRADVLDSALMRPGRFDRHISIDRPDIIGRASIFKVHLRPIKTKEDIGKLANKMAAMTPGFSGADIANVCNEAALIAARGGSDSVADVHFEQAIERVIAGLEKKSRVLSPEEKKTVAYHEAGHAIVGWFLRHADPLLKVSIIPRGQGALGYAQYLPKDQYLYSTEQLYDRMCMTLGGRASEEIFFKIVTTGASDDLQKVTKMAYAQITQYGMSKRVGQFNYSDSQQGESQFTKPYSEATAQLIDQEARTMIDQAYERTLDLLKEHRDDVEKVAQLLLKKEVLNREDMVDLLGPRPFKEKVQYEDFVLGDKTSSTPGSQPLTTTEKEVDSSTETKAPKDGNDSTSS</sequence>
<protein>
    <submittedName>
        <fullName evidence="21">AAA ATPase afg3</fullName>
    </submittedName>
</protein>